<reference evidence="9" key="1">
    <citation type="submission" date="2022-11" db="UniProtKB">
        <authorList>
            <consortium name="EnsemblMetazoa"/>
        </authorList>
    </citation>
    <scope>IDENTIFICATION</scope>
</reference>
<comment type="catalytic activity">
    <reaction evidence="4">
        <text>[phosphatase 2A protein]-C-terminal L-leucine methyl ester + H2O = [phosphatase 2A protein]-C-terminal L-leucine + methanol + H(+)</text>
        <dbReference type="Rhea" id="RHEA:48548"/>
        <dbReference type="Rhea" id="RHEA-COMP:12134"/>
        <dbReference type="Rhea" id="RHEA-COMP:12135"/>
        <dbReference type="ChEBI" id="CHEBI:15377"/>
        <dbReference type="ChEBI" id="CHEBI:15378"/>
        <dbReference type="ChEBI" id="CHEBI:17790"/>
        <dbReference type="ChEBI" id="CHEBI:90516"/>
        <dbReference type="ChEBI" id="CHEBI:90517"/>
        <dbReference type="EC" id="3.1.1.89"/>
    </reaction>
</comment>
<evidence type="ECO:0000256" key="7">
    <source>
        <dbReference type="SAM" id="MobiDB-lite"/>
    </source>
</evidence>
<proteinExistence type="inferred from homology"/>
<dbReference type="EC" id="3.1.1.-" evidence="5"/>
<keyword evidence="2 5" id="KW-0719">Serine esterase</keyword>
<evidence type="ECO:0000313" key="10">
    <source>
        <dbReference type="Proteomes" id="UP000887568"/>
    </source>
</evidence>
<feature type="active site" evidence="6">
    <location>
        <position position="155"/>
    </location>
</feature>
<feature type="active site" evidence="6">
    <location>
        <position position="180"/>
    </location>
</feature>
<dbReference type="InterPro" id="IPR000073">
    <property type="entry name" value="AB_hydrolase_1"/>
</dbReference>
<evidence type="ECO:0000256" key="6">
    <source>
        <dbReference type="PIRSR" id="PIRSR022950-1"/>
    </source>
</evidence>
<evidence type="ECO:0000256" key="1">
    <source>
        <dbReference type="ARBA" id="ARBA00008645"/>
    </source>
</evidence>
<accession>A0A914A222</accession>
<dbReference type="PANTHER" id="PTHR14189">
    <property type="entry name" value="PROTEIN PHOSPHATASE METHYLESTERASE-1 RELATED"/>
    <property type="match status" value="1"/>
</dbReference>
<feature type="active site" evidence="6">
    <location>
        <position position="349"/>
    </location>
</feature>
<evidence type="ECO:0000259" key="8">
    <source>
        <dbReference type="Pfam" id="PF12697"/>
    </source>
</evidence>
<dbReference type="GeneID" id="119728998"/>
<feature type="region of interest" description="Disordered" evidence="7">
    <location>
        <begin position="1"/>
        <end position="38"/>
    </location>
</feature>
<evidence type="ECO:0000256" key="4">
    <source>
        <dbReference type="ARBA" id="ARBA00049203"/>
    </source>
</evidence>
<dbReference type="RefSeq" id="XP_038057406.1">
    <property type="nucleotide sequence ID" value="XM_038201478.1"/>
</dbReference>
<feature type="compositionally biased region" description="Low complexity" evidence="7">
    <location>
        <begin position="24"/>
        <end position="35"/>
    </location>
</feature>
<feature type="domain" description="AB hydrolase-1" evidence="8">
    <location>
        <begin position="77"/>
        <end position="362"/>
    </location>
</feature>
<dbReference type="PIRSF" id="PIRSF022950">
    <property type="entry name" value="PPase_methylesterase_euk"/>
    <property type="match status" value="1"/>
</dbReference>
<keyword evidence="3 5" id="KW-0378">Hydrolase</keyword>
<comment type="function">
    <text evidence="5">Demethylates proteins that have been reversibly carboxymethylated.</text>
</comment>
<dbReference type="CTD" id="51400"/>
<evidence type="ECO:0000313" key="9">
    <source>
        <dbReference type="EnsemblMetazoa" id="XP_038057406.1"/>
    </source>
</evidence>
<evidence type="ECO:0000256" key="3">
    <source>
        <dbReference type="ARBA" id="ARBA00022801"/>
    </source>
</evidence>
<dbReference type="Gene3D" id="3.40.50.1820">
    <property type="entry name" value="alpha/beta hydrolase"/>
    <property type="match status" value="1"/>
</dbReference>
<name>A0A914A222_PATMI</name>
<comment type="similarity">
    <text evidence="1 5">Belongs to the AB hydrolase superfamily.</text>
</comment>
<dbReference type="EnsemblMetazoa" id="XM_038201478.1">
    <property type="protein sequence ID" value="XP_038057406.1"/>
    <property type="gene ID" value="LOC119728998"/>
</dbReference>
<evidence type="ECO:0000256" key="5">
    <source>
        <dbReference type="PIRNR" id="PIRNR022950"/>
    </source>
</evidence>
<keyword evidence="10" id="KW-1185">Reference proteome</keyword>
<dbReference type="PANTHER" id="PTHR14189:SF0">
    <property type="entry name" value="PROTEIN PHOSPHATASE METHYLESTERASE 1"/>
    <property type="match status" value="1"/>
</dbReference>
<dbReference type="OrthoDB" id="194865at2759"/>
<dbReference type="Proteomes" id="UP000887568">
    <property type="component" value="Unplaced"/>
</dbReference>
<dbReference type="OMA" id="VMVCHHG"/>
<dbReference type="Pfam" id="PF12697">
    <property type="entry name" value="Abhydrolase_6"/>
    <property type="match status" value="1"/>
</dbReference>
<sequence>MSELQRKAQKRGISSMLPPMPPKGTSSGSRGLSLGQPRKRDFSQLPWSDYFHTSQDVEVDKDNVFRVYKRGTEGPVVLFLHGGGLSSLSWAVLSSLVTKSVRCQCLAMDFRGHGDTMTANEEDLSVDTLARDIGNVITALYGDETIPPIIMVGHSMGGAIAIHAAIKYLVPSLAGLIVIDVVEGTAMEALQGMQGFLRGRPKQFKSLEYAIEWAVKSGQIKNLESARVSMVGQLKRCSAEHQEASDQVPCFSSSEAIAEEDEEQDKPKEDSSAQQSASVSSSVPYTWRVDLSKSEAYWKGWFEGMSNLFLSCTVPKMLIIAGVNRLDRELTVGQMQGKFWMHVLPQCGHCVHEDQPQKVADALASFLVRHKLSESLDDFDRPSPAC</sequence>
<protein>
    <recommendedName>
        <fullName evidence="5">Protein phosphatase methylesterase 1</fullName>
        <shortName evidence="5">PME-1</shortName>
        <ecNumber evidence="5">3.1.1.-</ecNumber>
    </recommendedName>
</protein>
<organism evidence="9 10">
    <name type="scientific">Patiria miniata</name>
    <name type="common">Bat star</name>
    <name type="synonym">Asterina miniata</name>
    <dbReference type="NCBI Taxonomy" id="46514"/>
    <lineage>
        <taxon>Eukaryota</taxon>
        <taxon>Metazoa</taxon>
        <taxon>Echinodermata</taxon>
        <taxon>Eleutherozoa</taxon>
        <taxon>Asterozoa</taxon>
        <taxon>Asteroidea</taxon>
        <taxon>Valvatacea</taxon>
        <taxon>Valvatida</taxon>
        <taxon>Asterinidae</taxon>
        <taxon>Patiria</taxon>
    </lineage>
</organism>
<dbReference type="InterPro" id="IPR016812">
    <property type="entry name" value="PPase_methylesterase_euk"/>
</dbReference>
<dbReference type="SUPFAM" id="SSF53474">
    <property type="entry name" value="alpha/beta-Hydrolases"/>
    <property type="match status" value="1"/>
</dbReference>
<dbReference type="AlphaFoldDB" id="A0A914A222"/>
<evidence type="ECO:0000256" key="2">
    <source>
        <dbReference type="ARBA" id="ARBA00022487"/>
    </source>
</evidence>
<feature type="region of interest" description="Disordered" evidence="7">
    <location>
        <begin position="258"/>
        <end position="277"/>
    </location>
</feature>
<dbReference type="InterPro" id="IPR029058">
    <property type="entry name" value="AB_hydrolase_fold"/>
</dbReference>
<dbReference type="GO" id="GO:0051723">
    <property type="term" value="F:protein methylesterase activity"/>
    <property type="evidence" value="ECO:0007669"/>
    <property type="project" value="UniProtKB-EC"/>
</dbReference>